<organism evidence="6 7">
    <name type="scientific">Zasmidium cellare</name>
    <name type="common">Wine cellar mold</name>
    <name type="synonym">Racodium cellare</name>
    <dbReference type="NCBI Taxonomy" id="395010"/>
    <lineage>
        <taxon>Eukaryota</taxon>
        <taxon>Fungi</taxon>
        <taxon>Dikarya</taxon>
        <taxon>Ascomycota</taxon>
        <taxon>Pezizomycotina</taxon>
        <taxon>Dothideomycetes</taxon>
        <taxon>Dothideomycetidae</taxon>
        <taxon>Mycosphaerellales</taxon>
        <taxon>Mycosphaerellaceae</taxon>
        <taxon>Zasmidium</taxon>
    </lineage>
</organism>
<evidence type="ECO:0000256" key="3">
    <source>
        <dbReference type="SAM" id="MobiDB-lite"/>
    </source>
</evidence>
<feature type="transmembrane region" description="Helical" evidence="4">
    <location>
        <begin position="219"/>
        <end position="239"/>
    </location>
</feature>
<feature type="transmembrane region" description="Helical" evidence="4">
    <location>
        <begin position="393"/>
        <end position="411"/>
    </location>
</feature>
<feature type="transmembrane region" description="Helical" evidence="4">
    <location>
        <begin position="323"/>
        <end position="342"/>
    </location>
</feature>
<dbReference type="InterPro" id="IPR051091">
    <property type="entry name" value="O-Glucosyltr/Glycosyltrsf_90"/>
</dbReference>
<sequence>MDRAKWPAFIGLVLGTVAVTNTAKSTFAFDKTVHSSIATLACSGGAIIGLSRWLPRDGNRTHKGGQYEAVPLAEVGQPHASRDPSPNPEDVTYPSSLRKLRILFLLLVVLLCMRVEVLREVIRNVQCSKASWELVVPIAFAAWDYWTVQRKKRRSTSDDDLDSSVYDALERSMARSPFSCLATVALIVLGCTLATNSLASPTSTFICAAGLPFRWLIPQLQRLGTVLDIAIVFCIHNLLKAQDARGSRNVALRFASVGYAFLSAATLLLFIGIVYYIVQDNDRIWILTIPRHYFWSVLQLDLVVAFTLLCAMVMILQVGIMTTTVLTTFTSIMTLATVSAWVNSHPFPPHSTGTAFLGVSLAILGFMAYFHFETMHQGNGGNNATALFRRVPSAFYLTMLVLFFFWTGLWATSNSKVNYHPIDMLIFEAQRYHHMYLNQTAASTSLAEAVRNYQGRYGQLPPPGFHDWYLYATERNSTVIDDFDSINRDLEAFYAVEPQQLRIRTWEIIANQWNDVAGISIRSGQVTVAPNIMPTHRWMAEGLAEMIGKFAKWLPDMDLAFNLNDECRVSVPYEDITPMRQIVQDQRLRHQEKREGGARSKFSDGRAAQWEPIVEDEAPTSPLEEISWQYSFHRFGSVGCPPNSPARTSRHWDSGSTCTECVYPQSLGAFLSNWTVAADICHQPDLADLHGLYLSPASFKATHELYPIFSQSKAHGFNDILYPSAWNYLEKAKYEPNNDHPDKPFSEKDDTLFWRGATSEGVSQGRGQWRGMARQRFIHLANNVNNSAPPQPLLLPTEKGGKLSYWTLPSSELTNLLKADIHVVDSIARCAGHDCDHQAHEFAPLVPPSDFQHHWSYKFLLDLDGAGFSGRFLPFLQSRSLPFKAALFREWWDDRVTPWAHFVPLDIRGHGFWATVAYFQGLDGKIAGGSMEVKMDAHGQAAERIAEQGREWAEQVLRKEDMEIYFFRLLLEWGRLTDDRRDELGFEVKKG</sequence>
<feature type="domain" description="Glycosyl transferase CAP10" evidence="5">
    <location>
        <begin position="676"/>
        <end position="980"/>
    </location>
</feature>
<gene>
    <name evidence="6" type="ORF">PRZ48_009650</name>
</gene>
<comment type="caution">
    <text evidence="6">The sequence shown here is derived from an EMBL/GenBank/DDBJ whole genome shotgun (WGS) entry which is preliminary data.</text>
</comment>
<dbReference type="InterPro" id="IPR006598">
    <property type="entry name" value="CAP10"/>
</dbReference>
<reference evidence="6 7" key="1">
    <citation type="journal article" date="2023" name="G3 (Bethesda)">
        <title>A chromosome-level genome assembly of Zasmidium syzygii isolated from banana leaves.</title>
        <authorList>
            <person name="van Westerhoven A.C."/>
            <person name="Mehrabi R."/>
            <person name="Talebi R."/>
            <person name="Steentjes M.B.F."/>
            <person name="Corcolon B."/>
            <person name="Chong P.A."/>
            <person name="Kema G.H.J."/>
            <person name="Seidl M.F."/>
        </authorList>
    </citation>
    <scope>NUCLEOTIDE SEQUENCE [LARGE SCALE GENOMIC DNA]</scope>
    <source>
        <strain evidence="6 7">P124</strain>
    </source>
</reference>
<dbReference type="PANTHER" id="PTHR12203:SF35">
    <property type="entry name" value="PROTEIN O-GLUCOSYLTRANSFERASE 1"/>
    <property type="match status" value="1"/>
</dbReference>
<feature type="transmembrane region" description="Helical" evidence="4">
    <location>
        <begin position="251"/>
        <end position="278"/>
    </location>
</feature>
<accession>A0ABR0EDD6</accession>
<dbReference type="Pfam" id="PF05686">
    <property type="entry name" value="Glyco_transf_90"/>
    <property type="match status" value="1"/>
</dbReference>
<name>A0ABR0EDD6_ZASCE</name>
<feature type="compositionally biased region" description="Basic and acidic residues" evidence="3">
    <location>
        <begin position="586"/>
        <end position="604"/>
    </location>
</feature>
<evidence type="ECO:0000256" key="2">
    <source>
        <dbReference type="ARBA" id="ARBA00022679"/>
    </source>
</evidence>
<keyword evidence="7" id="KW-1185">Reference proteome</keyword>
<evidence type="ECO:0000313" key="7">
    <source>
        <dbReference type="Proteomes" id="UP001305779"/>
    </source>
</evidence>
<keyword evidence="4" id="KW-0472">Membrane</keyword>
<feature type="region of interest" description="Disordered" evidence="3">
    <location>
        <begin position="586"/>
        <end position="606"/>
    </location>
</feature>
<evidence type="ECO:0000256" key="4">
    <source>
        <dbReference type="SAM" id="Phobius"/>
    </source>
</evidence>
<dbReference type="PANTHER" id="PTHR12203">
    <property type="entry name" value="KDEL LYS-ASP-GLU-LEU CONTAINING - RELATED"/>
    <property type="match status" value="1"/>
</dbReference>
<evidence type="ECO:0000313" key="6">
    <source>
        <dbReference type="EMBL" id="KAK4499138.1"/>
    </source>
</evidence>
<dbReference type="EMBL" id="JAXOVC010000007">
    <property type="protein sequence ID" value="KAK4499138.1"/>
    <property type="molecule type" value="Genomic_DNA"/>
</dbReference>
<evidence type="ECO:0000256" key="1">
    <source>
        <dbReference type="ARBA" id="ARBA00010118"/>
    </source>
</evidence>
<protein>
    <recommendedName>
        <fullName evidence="5">Glycosyl transferase CAP10 domain-containing protein</fullName>
    </recommendedName>
</protein>
<feature type="transmembrane region" description="Helical" evidence="4">
    <location>
        <begin position="178"/>
        <end position="199"/>
    </location>
</feature>
<evidence type="ECO:0000259" key="5">
    <source>
        <dbReference type="SMART" id="SM00672"/>
    </source>
</evidence>
<feature type="transmembrane region" description="Helical" evidence="4">
    <location>
        <begin position="33"/>
        <end position="54"/>
    </location>
</feature>
<proteinExistence type="inferred from homology"/>
<feature type="transmembrane region" description="Helical" evidence="4">
    <location>
        <begin position="354"/>
        <end position="372"/>
    </location>
</feature>
<comment type="similarity">
    <text evidence="1">Belongs to the glycosyltransferase 90 family.</text>
</comment>
<dbReference type="SMART" id="SM00672">
    <property type="entry name" value="CAP10"/>
    <property type="match status" value="1"/>
</dbReference>
<dbReference type="Proteomes" id="UP001305779">
    <property type="component" value="Unassembled WGS sequence"/>
</dbReference>
<keyword evidence="4" id="KW-1133">Transmembrane helix</keyword>
<keyword evidence="4" id="KW-0812">Transmembrane</keyword>
<feature type="transmembrane region" description="Helical" evidence="4">
    <location>
        <begin position="293"/>
        <end position="316"/>
    </location>
</feature>
<keyword evidence="2" id="KW-0808">Transferase</keyword>